<reference evidence="2" key="1">
    <citation type="submission" date="2021-03" db="EMBL/GenBank/DDBJ databases">
        <title>Comparative genomics and phylogenomic investigation of the class Geoglossomycetes provide insights into ecological specialization and systematics.</title>
        <authorList>
            <person name="Melie T."/>
            <person name="Pirro S."/>
            <person name="Miller A.N."/>
            <person name="Quandt A."/>
        </authorList>
    </citation>
    <scope>NUCLEOTIDE SEQUENCE</scope>
    <source>
        <strain evidence="2">GBOQ0MN5Z8</strain>
    </source>
</reference>
<evidence type="ECO:0000313" key="2">
    <source>
        <dbReference type="EMBL" id="KAH0539020.1"/>
    </source>
</evidence>
<evidence type="ECO:0000256" key="1">
    <source>
        <dbReference type="SAM" id="MobiDB-lite"/>
    </source>
</evidence>
<accession>A0A9P8IBG3</accession>
<organism evidence="2 3">
    <name type="scientific">Glutinoglossum americanum</name>
    <dbReference type="NCBI Taxonomy" id="1670608"/>
    <lineage>
        <taxon>Eukaryota</taxon>
        <taxon>Fungi</taxon>
        <taxon>Dikarya</taxon>
        <taxon>Ascomycota</taxon>
        <taxon>Pezizomycotina</taxon>
        <taxon>Geoglossomycetes</taxon>
        <taxon>Geoglossales</taxon>
        <taxon>Geoglossaceae</taxon>
        <taxon>Glutinoglossum</taxon>
    </lineage>
</organism>
<sequence length="458" mass="50179">MADPLSVAASVVGLLAATAKVSNSLGGFISNSINAPSLAIAVRTEINDINTVVSELQPFIDRTERPEASRESMIEVDRFLATLTAVVYTVSELEKVVDSLKKNGEMSILDRMKWAWKKPAIAQLIQRLQAHNKSSAEARSGVSKLCNLVEGSPDTASWLKKIRPGSITQKEGLERDGTDPATTLLGPQGIRDVGWLHRAFEEILLDTRVYRRASSSPSAISLGSSEAPKAGWSMLSMLSLAEVSNISVLTLPLSLSDLYNPQWYDGSSSGADFPSNSQLPTNLGPQGSDPSSHRFPHRDIVGPQSDSRRERPTSTFRGEWSPSPRRKRPSSRIGLLSGGRPPSPRRPPSSRRERTSSSQTRPSTRDRPSTSRRQGQREHSELAPILEYRSVECIDDKDIIDLVSRLGTFIDLHAEHFYLRDGTSSAQSATPGLDDPRTRHTAIRQYIARAIIDGIVLG</sequence>
<proteinExistence type="predicted"/>
<evidence type="ECO:0008006" key="4">
    <source>
        <dbReference type="Google" id="ProtNLM"/>
    </source>
</evidence>
<feature type="compositionally biased region" description="Basic and acidic residues" evidence="1">
    <location>
        <begin position="363"/>
        <end position="381"/>
    </location>
</feature>
<feature type="compositionally biased region" description="Polar residues" evidence="1">
    <location>
        <begin position="269"/>
        <end position="290"/>
    </location>
</feature>
<name>A0A9P8IBG3_9PEZI</name>
<dbReference type="Proteomes" id="UP000698800">
    <property type="component" value="Unassembled WGS sequence"/>
</dbReference>
<feature type="region of interest" description="Disordered" evidence="1">
    <location>
        <begin position="269"/>
        <end position="381"/>
    </location>
</feature>
<gene>
    <name evidence="2" type="ORF">FGG08_004414</name>
</gene>
<dbReference type="OrthoDB" id="19923at2759"/>
<protein>
    <recommendedName>
        <fullName evidence="4">Fungal N-terminal domain-containing protein</fullName>
    </recommendedName>
</protein>
<evidence type="ECO:0000313" key="3">
    <source>
        <dbReference type="Proteomes" id="UP000698800"/>
    </source>
</evidence>
<dbReference type="AlphaFoldDB" id="A0A9P8IBG3"/>
<dbReference type="EMBL" id="JAGHQL010000089">
    <property type="protein sequence ID" value="KAH0539020.1"/>
    <property type="molecule type" value="Genomic_DNA"/>
</dbReference>
<keyword evidence="3" id="KW-1185">Reference proteome</keyword>
<comment type="caution">
    <text evidence="2">The sequence shown here is derived from an EMBL/GenBank/DDBJ whole genome shotgun (WGS) entry which is preliminary data.</text>
</comment>